<reference evidence="2" key="2">
    <citation type="journal article" date="2023" name="Proc. Natl. Acad. Sci. U.S.A.">
        <title>A global phylogenomic analysis of the shiitake genus Lentinula.</title>
        <authorList>
            <person name="Sierra-Patev S."/>
            <person name="Min B."/>
            <person name="Naranjo-Ortiz M."/>
            <person name="Looney B."/>
            <person name="Konkel Z."/>
            <person name="Slot J.C."/>
            <person name="Sakamoto Y."/>
            <person name="Steenwyk J.L."/>
            <person name="Rokas A."/>
            <person name="Carro J."/>
            <person name="Camarero S."/>
            <person name="Ferreira P."/>
            <person name="Molpeceres G."/>
            <person name="Ruiz-Duenas F.J."/>
            <person name="Serrano A."/>
            <person name="Henrissat B."/>
            <person name="Drula E."/>
            <person name="Hughes K.W."/>
            <person name="Mata J.L."/>
            <person name="Ishikawa N.K."/>
            <person name="Vargas-Isla R."/>
            <person name="Ushijima S."/>
            <person name="Smith C.A."/>
            <person name="Donoghue J."/>
            <person name="Ahrendt S."/>
            <person name="Andreopoulos W."/>
            <person name="He G."/>
            <person name="LaButti K."/>
            <person name="Lipzen A."/>
            <person name="Ng V."/>
            <person name="Riley R."/>
            <person name="Sandor L."/>
            <person name="Barry K."/>
            <person name="Martinez A.T."/>
            <person name="Xiao Y."/>
            <person name="Gibbons J.G."/>
            <person name="Terashima K."/>
            <person name="Grigoriev I.V."/>
            <person name="Hibbett D."/>
        </authorList>
    </citation>
    <scope>NUCLEOTIDE SEQUENCE</scope>
    <source>
        <strain evidence="2">Sp2 HRB7682 ss15</strain>
    </source>
</reference>
<feature type="chain" id="PRO_5040989436" description="Aminoglycoside phosphotransferase domain-containing protein" evidence="1">
    <location>
        <begin position="22"/>
        <end position="268"/>
    </location>
</feature>
<dbReference type="SUPFAM" id="SSF56112">
    <property type="entry name" value="Protein kinase-like (PK-like)"/>
    <property type="match status" value="1"/>
</dbReference>
<dbReference type="EMBL" id="JANVFS010000045">
    <property type="protein sequence ID" value="KAJ4466381.1"/>
    <property type="molecule type" value="Genomic_DNA"/>
</dbReference>
<dbReference type="Proteomes" id="UP001150238">
    <property type="component" value="Unassembled WGS sequence"/>
</dbReference>
<dbReference type="AlphaFoldDB" id="A0A9W8ZTD3"/>
<sequence>MTRYLLIFVSLVISTMTLTHATPVLRRAPTEAPFIEGVNSKSQILGPHDRPWILGLYGADVDYRRMSSFKTKFHGVKIGKKISTQYREDRRTQLAIVSSEKGTLAKIFLYEEDRDKWEATAELEALEAISKPTDVAAGTISDPVHGARRSVILMKNVGGEDLFESNCYKKAAADPKKLHKLNKQLYRELHNVVYRFAKEKQILHADFHTGNLRITFGILTCTIKSIALIDWGYPGIFTVERGLSLEDFDPWFLARYKHRLYKEEHEAN</sequence>
<feature type="signal peptide" evidence="1">
    <location>
        <begin position="1"/>
        <end position="21"/>
    </location>
</feature>
<accession>A0A9W8ZTD3</accession>
<evidence type="ECO:0000313" key="3">
    <source>
        <dbReference type="Proteomes" id="UP001150238"/>
    </source>
</evidence>
<comment type="caution">
    <text evidence="2">The sequence shown here is derived from an EMBL/GenBank/DDBJ whole genome shotgun (WGS) entry which is preliminary data.</text>
</comment>
<protein>
    <recommendedName>
        <fullName evidence="4">Aminoglycoside phosphotransferase domain-containing protein</fullName>
    </recommendedName>
</protein>
<evidence type="ECO:0000256" key="1">
    <source>
        <dbReference type="SAM" id="SignalP"/>
    </source>
</evidence>
<name>A0A9W8ZTD3_9AGAR</name>
<gene>
    <name evidence="2" type="ORF">C8J55DRAFT_527109</name>
</gene>
<dbReference type="InterPro" id="IPR011009">
    <property type="entry name" value="Kinase-like_dom_sf"/>
</dbReference>
<evidence type="ECO:0008006" key="4">
    <source>
        <dbReference type="Google" id="ProtNLM"/>
    </source>
</evidence>
<proteinExistence type="predicted"/>
<keyword evidence="1" id="KW-0732">Signal</keyword>
<organism evidence="2 3">
    <name type="scientific">Lentinula lateritia</name>
    <dbReference type="NCBI Taxonomy" id="40482"/>
    <lineage>
        <taxon>Eukaryota</taxon>
        <taxon>Fungi</taxon>
        <taxon>Dikarya</taxon>
        <taxon>Basidiomycota</taxon>
        <taxon>Agaricomycotina</taxon>
        <taxon>Agaricomycetes</taxon>
        <taxon>Agaricomycetidae</taxon>
        <taxon>Agaricales</taxon>
        <taxon>Marasmiineae</taxon>
        <taxon>Omphalotaceae</taxon>
        <taxon>Lentinula</taxon>
    </lineage>
</organism>
<evidence type="ECO:0000313" key="2">
    <source>
        <dbReference type="EMBL" id="KAJ4466381.1"/>
    </source>
</evidence>
<reference evidence="2" key="1">
    <citation type="submission" date="2022-08" db="EMBL/GenBank/DDBJ databases">
        <authorList>
            <consortium name="DOE Joint Genome Institute"/>
            <person name="Min B."/>
            <person name="Riley R."/>
            <person name="Sierra-Patev S."/>
            <person name="Naranjo-Ortiz M."/>
            <person name="Looney B."/>
            <person name="Konkel Z."/>
            <person name="Slot J.C."/>
            <person name="Sakamoto Y."/>
            <person name="Steenwyk J.L."/>
            <person name="Rokas A."/>
            <person name="Carro J."/>
            <person name="Camarero S."/>
            <person name="Ferreira P."/>
            <person name="Molpeceres G."/>
            <person name="Ruiz-Duenas F.J."/>
            <person name="Serrano A."/>
            <person name="Henrissat B."/>
            <person name="Drula E."/>
            <person name="Hughes K.W."/>
            <person name="Mata J.L."/>
            <person name="Ishikawa N.K."/>
            <person name="Vargas-Isla R."/>
            <person name="Ushijima S."/>
            <person name="Smith C.A."/>
            <person name="Ahrendt S."/>
            <person name="Andreopoulos W."/>
            <person name="He G."/>
            <person name="Labutti K."/>
            <person name="Lipzen A."/>
            <person name="Ng V."/>
            <person name="Sandor L."/>
            <person name="Barry K."/>
            <person name="Martinez A.T."/>
            <person name="Xiao Y."/>
            <person name="Gibbons J.G."/>
            <person name="Terashima K."/>
            <person name="Hibbett D.S."/>
            <person name="Grigoriev I.V."/>
        </authorList>
    </citation>
    <scope>NUCLEOTIDE SEQUENCE</scope>
    <source>
        <strain evidence="2">Sp2 HRB7682 ss15</strain>
    </source>
</reference>